<feature type="transmembrane region" description="Helical" evidence="10">
    <location>
        <begin position="426"/>
        <end position="444"/>
    </location>
</feature>
<feature type="domain" description="NADH:quinone oxidoreductase/Mrp antiporter transmembrane" evidence="11">
    <location>
        <begin position="98"/>
        <end position="396"/>
    </location>
</feature>
<evidence type="ECO:0000256" key="5">
    <source>
        <dbReference type="ARBA" id="ARBA00022989"/>
    </source>
</evidence>
<dbReference type="PRINTS" id="PR01437">
    <property type="entry name" value="NUOXDRDTASE4"/>
</dbReference>
<evidence type="ECO:0000256" key="1">
    <source>
        <dbReference type="ARBA" id="ARBA00004127"/>
    </source>
</evidence>
<evidence type="ECO:0000256" key="3">
    <source>
        <dbReference type="ARBA" id="ARBA00019906"/>
    </source>
</evidence>
<dbReference type="InterPro" id="IPR010227">
    <property type="entry name" value="NADH_Q_OxRdtase_chainM/4"/>
</dbReference>
<dbReference type="GO" id="GO:0048039">
    <property type="term" value="F:ubiquinone binding"/>
    <property type="evidence" value="ECO:0007669"/>
    <property type="project" value="TreeGrafter"/>
</dbReference>
<keyword evidence="5 10" id="KW-1133">Transmembrane helix</keyword>
<dbReference type="NCBIfam" id="TIGR01972">
    <property type="entry name" value="NDH_I_M"/>
    <property type="match status" value="1"/>
</dbReference>
<evidence type="ECO:0000256" key="6">
    <source>
        <dbReference type="ARBA" id="ARBA00023136"/>
    </source>
</evidence>
<evidence type="ECO:0000256" key="2">
    <source>
        <dbReference type="ARBA" id="ARBA00009025"/>
    </source>
</evidence>
<protein>
    <recommendedName>
        <fullName evidence="3">NADH-quinone oxidoreductase subunit M</fullName>
    </recommendedName>
    <alternativeName>
        <fullName evidence="7">NADH dehydrogenase I subunit M</fullName>
    </alternativeName>
    <alternativeName>
        <fullName evidence="8">NDH-1 subunit M</fullName>
    </alternativeName>
</protein>
<evidence type="ECO:0000256" key="8">
    <source>
        <dbReference type="ARBA" id="ARBA00032798"/>
    </source>
</evidence>
<dbReference type="GO" id="GO:0016020">
    <property type="term" value="C:membrane"/>
    <property type="evidence" value="ECO:0007669"/>
    <property type="project" value="UniProtKB-SubCell"/>
</dbReference>
<gene>
    <name evidence="12" type="primary">nuoM</name>
    <name evidence="12" type="ORF">ACHINZ_2400</name>
</gene>
<feature type="transmembrane region" description="Helical" evidence="10">
    <location>
        <begin position="105"/>
        <end position="124"/>
    </location>
</feature>
<feature type="transmembrane region" description="Helical" evidence="10">
    <location>
        <begin position="182"/>
        <end position="203"/>
    </location>
</feature>
<accession>A0AAT9G4D2</accession>
<evidence type="ECO:0000256" key="9">
    <source>
        <dbReference type="RuleBase" id="RU000320"/>
    </source>
</evidence>
<evidence type="ECO:0000259" key="11">
    <source>
        <dbReference type="Pfam" id="PF00361"/>
    </source>
</evidence>
<comment type="subcellular location">
    <subcellularLocation>
        <location evidence="1">Endomembrane system</location>
        <topology evidence="1">Multi-pass membrane protein</topology>
    </subcellularLocation>
    <subcellularLocation>
        <location evidence="9">Membrane</location>
        <topology evidence="9">Multi-pass membrane protein</topology>
    </subcellularLocation>
</comment>
<feature type="transmembrane region" description="Helical" evidence="10">
    <location>
        <begin position="51"/>
        <end position="71"/>
    </location>
</feature>
<feature type="transmembrane region" description="Helical" evidence="10">
    <location>
        <begin position="279"/>
        <end position="297"/>
    </location>
</feature>
<evidence type="ECO:0000313" key="12">
    <source>
        <dbReference type="EMBL" id="BET44568.1"/>
    </source>
</evidence>
<reference evidence="12" key="2">
    <citation type="submission" date="2023-10" db="EMBL/GenBank/DDBJ databases">
        <authorList>
            <person name="Koga R."/>
            <person name="Fukatsu T."/>
        </authorList>
    </citation>
    <scope>NUCLEOTIDE SEQUENCE</scope>
    <source>
        <strain evidence="12">Kw-01</strain>
    </source>
</reference>
<keyword evidence="6 10" id="KW-0472">Membrane</keyword>
<evidence type="ECO:0000256" key="4">
    <source>
        <dbReference type="ARBA" id="ARBA00022692"/>
    </source>
</evidence>
<dbReference type="AlphaFoldDB" id="A0AAT9G4D2"/>
<keyword evidence="4 9" id="KW-0812">Transmembrane</keyword>
<dbReference type="GO" id="GO:0008137">
    <property type="term" value="F:NADH dehydrogenase (ubiquinone) activity"/>
    <property type="evidence" value="ECO:0007669"/>
    <property type="project" value="InterPro"/>
</dbReference>
<feature type="transmembrane region" description="Helical" evidence="10">
    <location>
        <begin position="224"/>
        <end position="245"/>
    </location>
</feature>
<comment type="similarity">
    <text evidence="2">Belongs to the complex I subunit 4 family.</text>
</comment>
<reference evidence="12" key="1">
    <citation type="journal article" date="2023" name="Front. Microbiol.">
        <title>Genome analysis of Candidatus Aschnera chinzeii, the bacterial endosymbiont of the blood-sucking bat fly Penicillidia jenynsii (Insecta: Diptera: Nycteribiidae).</title>
        <authorList>
            <person name="Koga R."/>
            <person name="Moriyama M."/>
            <person name="Nozaki T."/>
            <person name="Fukatsu T."/>
        </authorList>
    </citation>
    <scope>NUCLEOTIDE SEQUENCE</scope>
    <source>
        <strain evidence="12">Kw-01</strain>
    </source>
</reference>
<dbReference type="GO" id="GO:0015990">
    <property type="term" value="P:electron transport coupled proton transport"/>
    <property type="evidence" value="ECO:0007669"/>
    <property type="project" value="TreeGrafter"/>
</dbReference>
<feature type="transmembrane region" description="Helical" evidence="10">
    <location>
        <begin position="136"/>
        <end position="162"/>
    </location>
</feature>
<dbReference type="InterPro" id="IPR001750">
    <property type="entry name" value="ND/Mrp_TM"/>
</dbReference>
<feature type="transmembrane region" description="Helical" evidence="10">
    <location>
        <begin position="78"/>
        <end position="99"/>
    </location>
</feature>
<feature type="transmembrane region" description="Helical" evidence="10">
    <location>
        <begin position="346"/>
        <end position="367"/>
    </location>
</feature>
<dbReference type="InterPro" id="IPR003918">
    <property type="entry name" value="NADH_UbQ_OxRdtase"/>
</dbReference>
<sequence length="465" mass="53776">MLLILIITIGLYIHSKHIPFKKDLLTNWLYIYSIPWITKFNIHITLAIDDLSLIMIILTIIMGIIVILVAWNTNIKNIGAYYFHVLWMFSGAIGIFMAIDLFLFFFSWEMMLIPMYFLIIHWGFKAPQSSINIQIAIKFFIYTQISSLILLISIFGLVFNYYQIHGIWSFAYEDFLNIQIPLFNQYILLLGFFISFAIKMPLIPFHGWLITTQKYSPITGSLDILGILIKTAPYGLLRFTIPLFPEASNNIIPMIQCIGIITIIYSSLLAFQQKNIKQLISYSIISHMGFIIIGIYNHSLLSYHGVLIQIISNTISGAALIIISNELYKYTNTYNIFKIRGINTNIIWLPGLLLFFALATLGIPGTSNFVGEYMIILSIFREYKTTGFLMLLGVITISIYILRMLYIIYFGKSLLLNQTIFHSHTYTIYTLVFMAWLIIIIGIYPQFLFDKTKDIFESLYNNMKI</sequence>
<feature type="transmembrane region" description="Helical" evidence="10">
    <location>
        <begin position="303"/>
        <end position="325"/>
    </location>
</feature>
<feature type="transmembrane region" description="Helical" evidence="10">
    <location>
        <begin position="251"/>
        <end position="272"/>
    </location>
</feature>
<dbReference type="Pfam" id="PF00361">
    <property type="entry name" value="Proton_antipo_M"/>
    <property type="match status" value="1"/>
</dbReference>
<evidence type="ECO:0000256" key="10">
    <source>
        <dbReference type="SAM" id="Phobius"/>
    </source>
</evidence>
<dbReference type="GO" id="GO:0003954">
    <property type="term" value="F:NADH dehydrogenase activity"/>
    <property type="evidence" value="ECO:0007669"/>
    <property type="project" value="TreeGrafter"/>
</dbReference>
<feature type="transmembrane region" description="Helical" evidence="10">
    <location>
        <begin position="387"/>
        <end position="406"/>
    </location>
</feature>
<organism evidence="12">
    <name type="scientific">Candidatus Aschnera chinzeii</name>
    <dbReference type="NCBI Taxonomy" id="1485666"/>
    <lineage>
        <taxon>Bacteria</taxon>
        <taxon>Pseudomonadati</taxon>
        <taxon>Pseudomonadota</taxon>
        <taxon>Gammaproteobacteria</taxon>
        <taxon>Enterobacterales</taxon>
        <taxon>Enterobacteriaceae</taxon>
        <taxon>Candidatus Aschnera</taxon>
    </lineage>
</organism>
<proteinExistence type="inferred from homology"/>
<evidence type="ECO:0000256" key="7">
    <source>
        <dbReference type="ARBA" id="ARBA00031584"/>
    </source>
</evidence>
<dbReference type="PANTHER" id="PTHR43507">
    <property type="entry name" value="NADH-UBIQUINONE OXIDOREDUCTASE CHAIN 4"/>
    <property type="match status" value="1"/>
</dbReference>
<dbReference type="EMBL" id="AP028961">
    <property type="protein sequence ID" value="BET44568.1"/>
    <property type="molecule type" value="Genomic_DNA"/>
</dbReference>
<name>A0AAT9G4D2_9ENTR</name>
<dbReference type="GO" id="GO:0012505">
    <property type="term" value="C:endomembrane system"/>
    <property type="evidence" value="ECO:0007669"/>
    <property type="project" value="UniProtKB-SubCell"/>
</dbReference>
<dbReference type="PANTHER" id="PTHR43507:SF1">
    <property type="entry name" value="NADH-UBIQUINONE OXIDOREDUCTASE CHAIN 4"/>
    <property type="match status" value="1"/>
</dbReference>
<dbReference type="GO" id="GO:0042773">
    <property type="term" value="P:ATP synthesis coupled electron transport"/>
    <property type="evidence" value="ECO:0007669"/>
    <property type="project" value="InterPro"/>
</dbReference>